<evidence type="ECO:0000256" key="6">
    <source>
        <dbReference type="ARBA" id="ARBA00022741"/>
    </source>
</evidence>
<dbReference type="Pfam" id="PF00899">
    <property type="entry name" value="ThiF"/>
    <property type="match status" value="1"/>
</dbReference>
<dbReference type="Proteomes" id="UP000001396">
    <property type="component" value="Unassembled WGS sequence"/>
</dbReference>
<dbReference type="Gene3D" id="3.40.250.10">
    <property type="entry name" value="Rhodanese-like domain"/>
    <property type="match status" value="1"/>
</dbReference>
<feature type="binding site" evidence="10">
    <location>
        <position position="177"/>
    </location>
    <ligand>
        <name>Zn(2+)</name>
        <dbReference type="ChEBI" id="CHEBI:29105"/>
    </ligand>
</feature>
<sequence length="411" mass="44482">MSDLYKLHGLNNSQVGRYGRQLITPGVGVAGQEALLAAKVLVVGAGGLGCPIAMYLAGAGVGTIGIVDYDTVEVGNLHRQIGHNELKEGHAKAVSLATACQQLNSSISVIPHTVTFTSDTALDLIARYDIVVDASDNVATRYLINDASVLANKILVSGSALKWDGQVTVYHYNNGPCYRCLFPVPPPAETVTRCSDGGVLGPIVGVIGSLQALEVIKIITNNSDGVLSGRLMLYDGLAGTFKTVKIRSRQPGCVVCGDNPTLTELIDYPQFCSSPYSDKSSKVDDRIEDELIMTCKQYKSILDTNKKHILLDVRPKNQFEICSLPNSTNIPIDELSRESSIKTIEELAINENEILPIYIVCRRGNKSQDAATILGNKLNSTEKSTNSFIIKHIRDGLTGWNEEIDPTFPLY</sequence>
<dbReference type="InParanoid" id="D3BLV1"/>
<dbReference type="PROSITE" id="PS50206">
    <property type="entry name" value="RHODANESE_3"/>
    <property type="match status" value="1"/>
</dbReference>
<comment type="caution">
    <text evidence="12">The sequence shown here is derived from an EMBL/GenBank/DDBJ whole genome shotgun (WGS) entry which is preliminary data.</text>
</comment>
<comment type="similarity">
    <text evidence="10">In the N-terminal section; belongs to the HesA/MoeB/ThiF family. UBA4 subfamily.</text>
</comment>
<dbReference type="InterPro" id="IPR035985">
    <property type="entry name" value="Ubiquitin-activating_enz"/>
</dbReference>
<dbReference type="RefSeq" id="XP_020429680.1">
    <property type="nucleotide sequence ID" value="XM_020582899.1"/>
</dbReference>
<dbReference type="FunCoup" id="D3BLV1">
    <property type="interactions" value="282"/>
</dbReference>
<dbReference type="GeneID" id="31367622"/>
<dbReference type="Pfam" id="PF00581">
    <property type="entry name" value="Rhodanese"/>
    <property type="match status" value="1"/>
</dbReference>
<dbReference type="GO" id="GO:0004792">
    <property type="term" value="F:thiosulfate-cyanide sulfurtransferase activity"/>
    <property type="evidence" value="ECO:0007669"/>
    <property type="project" value="TreeGrafter"/>
</dbReference>
<dbReference type="UniPathway" id="UPA00988"/>
<dbReference type="SUPFAM" id="SSF69572">
    <property type="entry name" value="Activating enzymes of the ubiquitin-like proteins"/>
    <property type="match status" value="1"/>
</dbReference>
<dbReference type="GO" id="GO:0002143">
    <property type="term" value="P:tRNA wobble position uridine thiolation"/>
    <property type="evidence" value="ECO:0007669"/>
    <property type="project" value="InterPro"/>
</dbReference>
<keyword evidence="3 10" id="KW-0808">Transferase</keyword>
<dbReference type="InterPro" id="IPR028885">
    <property type="entry name" value="MOCS3/Uba4"/>
</dbReference>
<feature type="binding site" evidence="10">
    <location>
        <position position="256"/>
    </location>
    <ligand>
        <name>Zn(2+)</name>
        <dbReference type="ChEBI" id="CHEBI:29105"/>
    </ligand>
</feature>
<feature type="active site" description="Glycyl thioester intermediate; for adenylyltransferase activity" evidence="10">
    <location>
        <position position="194"/>
    </location>
</feature>
<dbReference type="InterPro" id="IPR036873">
    <property type="entry name" value="Rhodanese-like_dom_sf"/>
</dbReference>
<evidence type="ECO:0000313" key="12">
    <source>
        <dbReference type="EMBL" id="EFA77552.1"/>
    </source>
</evidence>
<comment type="cofactor">
    <cofactor evidence="10">
        <name>Zn(2+)</name>
        <dbReference type="ChEBI" id="CHEBI:29105"/>
    </cofactor>
    <text evidence="10">Binds 1 zinc ion per subunit.</text>
</comment>
<evidence type="ECO:0000256" key="3">
    <source>
        <dbReference type="ARBA" id="ARBA00022679"/>
    </source>
</evidence>
<dbReference type="SMART" id="SM00450">
    <property type="entry name" value="RHOD"/>
    <property type="match status" value="1"/>
</dbReference>
<comment type="subcellular location">
    <subcellularLocation>
        <location evidence="1">Cytoplasm</location>
        <location evidence="1">Cytosol</location>
    </subcellularLocation>
</comment>
<feature type="binding site" evidence="10">
    <location>
        <position position="47"/>
    </location>
    <ligand>
        <name>ATP</name>
        <dbReference type="ChEBI" id="CHEBI:30616"/>
    </ligand>
</feature>
<gene>
    <name evidence="12" type="primary">mocs3</name>
    <name evidence="12" type="ORF">PPL_12155</name>
</gene>
<keyword evidence="8 10" id="KW-0067">ATP-binding</keyword>
<dbReference type="AlphaFoldDB" id="D3BLV1"/>
<comment type="pathway">
    <text evidence="10">tRNA modification; 5-methoxycarbonylmethyl-2-thiouridine-tRNA biosynthesis.</text>
</comment>
<feature type="binding site" evidence="10">
    <location>
        <position position="92"/>
    </location>
    <ligand>
        <name>ATP</name>
        <dbReference type="ChEBI" id="CHEBI:30616"/>
    </ligand>
</feature>
<feature type="binding site" evidence="10">
    <location>
        <position position="180"/>
    </location>
    <ligand>
        <name>Zn(2+)</name>
        <dbReference type="ChEBI" id="CHEBI:29105"/>
    </ligand>
</feature>
<keyword evidence="4 10" id="KW-0819">tRNA processing</keyword>
<dbReference type="OMA" id="IPDVGMD"/>
<dbReference type="EC" id="2.8.1.-" evidence="10"/>
<dbReference type="GO" id="GO:0042292">
    <property type="term" value="F:URM1 activating enzyme activity"/>
    <property type="evidence" value="ECO:0007669"/>
    <property type="project" value="TreeGrafter"/>
</dbReference>
<organism evidence="12 13">
    <name type="scientific">Heterostelium pallidum (strain ATCC 26659 / Pp 5 / PN500)</name>
    <name type="common">Cellular slime mold</name>
    <name type="synonym">Polysphondylium pallidum</name>
    <dbReference type="NCBI Taxonomy" id="670386"/>
    <lineage>
        <taxon>Eukaryota</taxon>
        <taxon>Amoebozoa</taxon>
        <taxon>Evosea</taxon>
        <taxon>Eumycetozoa</taxon>
        <taxon>Dictyostelia</taxon>
        <taxon>Acytosteliales</taxon>
        <taxon>Acytosteliaceae</taxon>
        <taxon>Heterostelium</taxon>
    </lineage>
</organism>
<dbReference type="HAMAP" id="MF_03049">
    <property type="entry name" value="MOCS3_Uba4"/>
    <property type="match status" value="1"/>
</dbReference>
<keyword evidence="6 10" id="KW-0547">Nucleotide-binding</keyword>
<dbReference type="CDD" id="cd00757">
    <property type="entry name" value="ThiF_MoeB_HesA_family"/>
    <property type="match status" value="1"/>
</dbReference>
<keyword evidence="5 10" id="KW-0479">Metal-binding</keyword>
<evidence type="ECO:0000256" key="8">
    <source>
        <dbReference type="ARBA" id="ARBA00022840"/>
    </source>
</evidence>
<evidence type="ECO:0000256" key="1">
    <source>
        <dbReference type="ARBA" id="ARBA00004514"/>
    </source>
</evidence>
<dbReference type="GO" id="GO:0005524">
    <property type="term" value="F:ATP binding"/>
    <property type="evidence" value="ECO:0007669"/>
    <property type="project" value="UniProtKB-KW"/>
</dbReference>
<dbReference type="GO" id="GO:0046872">
    <property type="term" value="F:metal ion binding"/>
    <property type="evidence" value="ECO:0007669"/>
    <property type="project" value="UniProtKB-KW"/>
</dbReference>
<feature type="active site" description="Cysteine persulfide intermediate; for sulfurtransferase activity" evidence="10">
    <location>
        <position position="361"/>
    </location>
</feature>
<evidence type="ECO:0000256" key="10">
    <source>
        <dbReference type="HAMAP-Rule" id="MF_03049"/>
    </source>
</evidence>
<evidence type="ECO:0000313" key="13">
    <source>
        <dbReference type="Proteomes" id="UP000001396"/>
    </source>
</evidence>
<evidence type="ECO:0000256" key="2">
    <source>
        <dbReference type="ARBA" id="ARBA00022490"/>
    </source>
</evidence>
<reference evidence="12 13" key="1">
    <citation type="journal article" date="2011" name="Genome Res.">
        <title>Phylogeny-wide analysis of social amoeba genomes highlights ancient origins for complex intercellular communication.</title>
        <authorList>
            <person name="Heidel A.J."/>
            <person name="Lawal H.M."/>
            <person name="Felder M."/>
            <person name="Schilde C."/>
            <person name="Helps N.R."/>
            <person name="Tunggal B."/>
            <person name="Rivero F."/>
            <person name="John U."/>
            <person name="Schleicher M."/>
            <person name="Eichinger L."/>
            <person name="Platzer M."/>
            <person name="Noegel A.A."/>
            <person name="Schaap P."/>
            <person name="Gloeckner G."/>
        </authorList>
    </citation>
    <scope>NUCLEOTIDE SEQUENCE [LARGE SCALE GENOMIC DNA]</scope>
    <source>
        <strain evidence="13">ATCC 26659 / Pp 5 / PN500</strain>
    </source>
</reference>
<dbReference type="Gene3D" id="3.40.50.720">
    <property type="entry name" value="NAD(P)-binding Rossmann-like Domain"/>
    <property type="match status" value="1"/>
</dbReference>
<comment type="function">
    <text evidence="10">Plays a central role in 2-thiolation of mcm(5)S(2)U at tRNA wobble positions of cytosolic tRNA(Lys), tRNA(Glu) and tRNA(Gln). Acts by mediating the C-terminal thiocarboxylation of the sulfur carrier URM1. Its N-terminus first activates URM1 as acyl-adenylate (-COAMP), then the persulfide sulfur on the catalytic cysteine is transferred to URM1 to form thiocarboxylation (-COSH) of its C-terminus. The reaction probably involves hydrogen sulfide that is generated from the persulfide intermediate and that acts as nucleophile towards URM1. Subsequently, a transient disulfide bond is formed. Does not use thiosulfate as sulfur donor; NFS1 probably acting as a sulfur donor for thiocarboxylation reactions.</text>
</comment>
<feature type="binding site" evidence="10">
    <location>
        <begin position="75"/>
        <end position="79"/>
    </location>
    <ligand>
        <name>ATP</name>
        <dbReference type="ChEBI" id="CHEBI:30616"/>
    </ligand>
</feature>
<evidence type="ECO:0000256" key="4">
    <source>
        <dbReference type="ARBA" id="ARBA00022694"/>
    </source>
</evidence>
<dbReference type="GO" id="GO:0070566">
    <property type="term" value="F:adenylyltransferase activity"/>
    <property type="evidence" value="ECO:0007669"/>
    <property type="project" value="InterPro"/>
</dbReference>
<feature type="binding site" evidence="10">
    <location>
        <begin position="136"/>
        <end position="137"/>
    </location>
    <ligand>
        <name>ATP</name>
        <dbReference type="ChEBI" id="CHEBI:30616"/>
    </ligand>
</feature>
<dbReference type="EC" id="2.7.7.-" evidence="10"/>
<dbReference type="PANTHER" id="PTHR10953">
    <property type="entry name" value="UBIQUITIN-ACTIVATING ENZYME E1"/>
    <property type="match status" value="1"/>
</dbReference>
<name>D3BLV1_HETP5</name>
<keyword evidence="7 10" id="KW-0862">Zinc</keyword>
<dbReference type="GO" id="GO:0005829">
    <property type="term" value="C:cytosol"/>
    <property type="evidence" value="ECO:0007669"/>
    <property type="project" value="UniProtKB-SubCell"/>
</dbReference>
<protein>
    <recommendedName>
        <fullName evidence="10">Adenylyltransferase and sulfurtransferase MOCS3 homolog</fullName>
    </recommendedName>
    <alternativeName>
        <fullName evidence="10">UBA4 homolog</fullName>
    </alternativeName>
    <alternativeName>
        <fullName evidence="10">Ubiquitin-like protein activator 4 homolog</fullName>
    </alternativeName>
    <domain>
        <recommendedName>
            <fullName evidence="10">Adenylyltransferase</fullName>
            <ecNumber evidence="10">2.7.7.-</ecNumber>
        </recommendedName>
    </domain>
    <domain>
        <recommendedName>
            <fullName evidence="10">Sulfurtransferase</fullName>
            <ecNumber evidence="10">2.8.1.-</ecNumber>
        </recommendedName>
    </domain>
</protein>
<feature type="binding site" evidence="10">
    <location>
        <position position="253"/>
    </location>
    <ligand>
        <name>Zn(2+)</name>
        <dbReference type="ChEBI" id="CHEBI:29105"/>
    </ligand>
</feature>
<evidence type="ECO:0000256" key="5">
    <source>
        <dbReference type="ARBA" id="ARBA00022723"/>
    </source>
</evidence>
<dbReference type="EMBL" id="ADBJ01000042">
    <property type="protein sequence ID" value="EFA77552.1"/>
    <property type="molecule type" value="Genomic_DNA"/>
</dbReference>
<dbReference type="FunFam" id="3.40.50.720:FF:000033">
    <property type="entry name" value="Adenylyltransferase and sulfurtransferase MOCS3"/>
    <property type="match status" value="1"/>
</dbReference>
<keyword evidence="9 10" id="KW-0511">Multifunctional enzyme</keyword>
<keyword evidence="13" id="KW-1185">Reference proteome</keyword>
<dbReference type="PANTHER" id="PTHR10953:SF102">
    <property type="entry name" value="ADENYLYLTRANSFERASE AND SULFURTRANSFERASE MOCS3"/>
    <property type="match status" value="1"/>
</dbReference>
<keyword evidence="2 10" id="KW-0963">Cytoplasm</keyword>
<evidence type="ECO:0000256" key="9">
    <source>
        <dbReference type="ARBA" id="ARBA00023268"/>
    </source>
</evidence>
<dbReference type="STRING" id="670386.D3BLV1"/>
<dbReference type="FunFam" id="3.40.250.10:FF:000014">
    <property type="entry name" value="Adenylyltransferase and sulfurtransferase MOCS3"/>
    <property type="match status" value="1"/>
</dbReference>
<proteinExistence type="inferred from homology"/>
<evidence type="ECO:0000259" key="11">
    <source>
        <dbReference type="PROSITE" id="PS50206"/>
    </source>
</evidence>
<evidence type="ECO:0000256" key="7">
    <source>
        <dbReference type="ARBA" id="ARBA00022833"/>
    </source>
</evidence>
<feature type="domain" description="Rhodanese" evidence="11">
    <location>
        <begin position="304"/>
        <end position="409"/>
    </location>
</feature>
<feature type="binding site" evidence="10">
    <location>
        <position position="68"/>
    </location>
    <ligand>
        <name>ATP</name>
        <dbReference type="ChEBI" id="CHEBI:30616"/>
    </ligand>
</feature>
<dbReference type="InterPro" id="IPR001763">
    <property type="entry name" value="Rhodanese-like_dom"/>
</dbReference>
<dbReference type="InterPro" id="IPR045886">
    <property type="entry name" value="ThiF/MoeB/HesA"/>
</dbReference>
<dbReference type="InterPro" id="IPR000594">
    <property type="entry name" value="ThiF_NAD_FAD-bd"/>
</dbReference>
<accession>D3BLV1</accession>